<proteinExistence type="predicted"/>
<protein>
    <recommendedName>
        <fullName evidence="3">Glycosyltransferase</fullName>
    </recommendedName>
</protein>
<dbReference type="EMBL" id="JAENHP010000014">
    <property type="protein sequence ID" value="MBM2620376.1"/>
    <property type="molecule type" value="Genomic_DNA"/>
</dbReference>
<organism evidence="1 2">
    <name type="scientific">Paractinoplanes ovalisporus</name>
    <dbReference type="NCBI Taxonomy" id="2810368"/>
    <lineage>
        <taxon>Bacteria</taxon>
        <taxon>Bacillati</taxon>
        <taxon>Actinomycetota</taxon>
        <taxon>Actinomycetes</taxon>
        <taxon>Micromonosporales</taxon>
        <taxon>Micromonosporaceae</taxon>
        <taxon>Paractinoplanes</taxon>
    </lineage>
</organism>
<comment type="caution">
    <text evidence="1">The sequence shown here is derived from an EMBL/GenBank/DDBJ whole genome shotgun (WGS) entry which is preliminary data.</text>
</comment>
<evidence type="ECO:0008006" key="3">
    <source>
        <dbReference type="Google" id="ProtNLM"/>
    </source>
</evidence>
<dbReference type="RefSeq" id="WP_203380359.1">
    <property type="nucleotide sequence ID" value="NZ_JAENHP010000014.1"/>
</dbReference>
<sequence length="419" mass="45569">MRILLGAQSCGFGPISKLTALSRLLPHHHRIFAGVTVAADFAQRNASAFDEVVDVGTDAALLGGLVADCDHVVSVMDAELVFRAYAADRPTMFLDSLLAFWQLRTPEAEIAALCATAPRGDYAKLDAHFAALSPHERIYAAHLLAESSLVQTFPGVPERAQRLRELGARNIHVTGPIVDEPAITGVPEGDRDGYDLLINLGGFKNFLLDYDHHNDYLRLIARWVPDLMADRPEFERIAVCGGGYGAGREKVVRVGGRTAEFRCLPQREFLPAVATARNYMLTPGLTAIHESLLLGQFPMALPEQHAGHVANLESLGGTSFHRLGARFADLIEDYDIPADDFAGTAAIVEEVGRVLSDDDRYDRFRQGMNTRIEAFLAVGAEGRAEGVRELKSLLQGQSFADLVGELIQQSSDALIGGVR</sequence>
<dbReference type="SUPFAM" id="SSF53756">
    <property type="entry name" value="UDP-Glycosyltransferase/glycogen phosphorylase"/>
    <property type="match status" value="1"/>
</dbReference>
<dbReference type="Proteomes" id="UP000632138">
    <property type="component" value="Unassembled WGS sequence"/>
</dbReference>
<evidence type="ECO:0000313" key="2">
    <source>
        <dbReference type="Proteomes" id="UP000632138"/>
    </source>
</evidence>
<reference evidence="1 2" key="1">
    <citation type="submission" date="2021-01" db="EMBL/GenBank/DDBJ databases">
        <title>Actinoplanes sp. nov. LDG1-06 isolated from lichen.</title>
        <authorList>
            <person name="Saeng-In P."/>
            <person name="Phongsopitanun W."/>
            <person name="Kanchanasin P."/>
            <person name="Yuki M."/>
            <person name="Kudo T."/>
            <person name="Ohkuma M."/>
            <person name="Tanasupawat S."/>
        </authorList>
    </citation>
    <scope>NUCLEOTIDE SEQUENCE [LARGE SCALE GENOMIC DNA]</scope>
    <source>
        <strain evidence="1 2">LDG1-06</strain>
    </source>
</reference>
<gene>
    <name evidence="1" type="ORF">JIG36_33180</name>
</gene>
<accession>A0ABS2AMC1</accession>
<keyword evidence="2" id="KW-1185">Reference proteome</keyword>
<name>A0ABS2AMC1_9ACTN</name>
<evidence type="ECO:0000313" key="1">
    <source>
        <dbReference type="EMBL" id="MBM2620376.1"/>
    </source>
</evidence>